<evidence type="ECO:0000256" key="19">
    <source>
        <dbReference type="PROSITE-ProRule" id="PRU00175"/>
    </source>
</evidence>
<accession>A0AAD4LK28</accession>
<keyword evidence="13" id="KW-0862">Zinc</keyword>
<dbReference type="SMART" id="SM00184">
    <property type="entry name" value="RING"/>
    <property type="match status" value="1"/>
</dbReference>
<dbReference type="InterPro" id="IPR025654">
    <property type="entry name" value="PEX2/10"/>
</dbReference>
<evidence type="ECO:0000256" key="8">
    <source>
        <dbReference type="ARBA" id="ARBA00022679"/>
    </source>
</evidence>
<keyword evidence="14" id="KW-0653">Protein transport</keyword>
<dbReference type="SUPFAM" id="SSF57850">
    <property type="entry name" value="RING/U-box"/>
    <property type="match status" value="1"/>
</dbReference>
<sequence length="320" mass="36328">MSSARIPSVPLAQQAQIIRAHQRDLIHVSSLREQTENILRSWFGTRWLTRFDKEVELSVRLMYHALTTGRAIQTLGEEYTNIWVHLKWARAPRIRAALVLLPTIPSYLLARLGPPLYARYPRSKDIATVAMNVIELASEINVALFYITGVYYRLVQRLLGVPHTSATPIDPNTRPPSYSLLGVLILVRLGHRLLSYLRSRPSRSVPSVSDEKSPEYDNLDGPQLDDRPVSTLLNYDPEADLVSTDKEEQPSVIDFESVPASVRAGRTCTLCLEERTATCVTECGHLFDWNCIYSWGRERAECPLCRQSLNLTRLLPIHNL</sequence>
<dbReference type="PANTHER" id="PTHR23350">
    <property type="entry name" value="PEROXISOME ASSEMBLY PROTEIN 10"/>
    <property type="match status" value="1"/>
</dbReference>
<reference evidence="22" key="1">
    <citation type="submission" date="2022-01" db="EMBL/GenBank/DDBJ databases">
        <title>Comparative genomics reveals a dynamic genome evolution in the ectomycorrhizal milk-cap (Lactarius) mushrooms.</title>
        <authorList>
            <consortium name="DOE Joint Genome Institute"/>
            <person name="Lebreton A."/>
            <person name="Tang N."/>
            <person name="Kuo A."/>
            <person name="LaButti K."/>
            <person name="Drula E."/>
            <person name="Barry K."/>
            <person name="Clum A."/>
            <person name="Lipzen A."/>
            <person name="Mousain D."/>
            <person name="Ng V."/>
            <person name="Wang R."/>
            <person name="Wang X."/>
            <person name="Dai Y."/>
            <person name="Henrissat B."/>
            <person name="Grigoriev I.V."/>
            <person name="Guerin-Laguette A."/>
            <person name="Yu F."/>
            <person name="Martin F.M."/>
        </authorList>
    </citation>
    <scope>NUCLEOTIDE SEQUENCE</scope>
    <source>
        <strain evidence="22">QP</strain>
    </source>
</reference>
<keyword evidence="9" id="KW-0812">Transmembrane</keyword>
<dbReference type="GO" id="GO:0005778">
    <property type="term" value="C:peroxisomal membrane"/>
    <property type="evidence" value="ECO:0007669"/>
    <property type="project" value="UniProtKB-SubCell"/>
</dbReference>
<evidence type="ECO:0000256" key="1">
    <source>
        <dbReference type="ARBA" id="ARBA00000900"/>
    </source>
</evidence>
<evidence type="ECO:0000256" key="7">
    <source>
        <dbReference type="ARBA" id="ARBA00022593"/>
    </source>
</evidence>
<keyword evidence="23" id="KW-1185">Reference proteome</keyword>
<keyword evidence="11 19" id="KW-0863">Zinc-finger</keyword>
<keyword evidence="8" id="KW-0808">Transferase</keyword>
<evidence type="ECO:0000256" key="9">
    <source>
        <dbReference type="ARBA" id="ARBA00022692"/>
    </source>
</evidence>
<protein>
    <recommendedName>
        <fullName evidence="5">RING-type E3 ubiquitin transferase</fullName>
        <ecNumber evidence="5">2.3.2.27</ecNumber>
    </recommendedName>
    <alternativeName>
        <fullName evidence="18">Peroxin-10</fullName>
    </alternativeName>
</protein>
<evidence type="ECO:0000313" key="22">
    <source>
        <dbReference type="EMBL" id="KAH8992109.1"/>
    </source>
</evidence>
<evidence type="ECO:0000256" key="11">
    <source>
        <dbReference type="ARBA" id="ARBA00022771"/>
    </source>
</evidence>
<dbReference type="GO" id="GO:0008270">
    <property type="term" value="F:zinc ion binding"/>
    <property type="evidence" value="ECO:0007669"/>
    <property type="project" value="UniProtKB-KW"/>
</dbReference>
<dbReference type="PROSITE" id="PS50089">
    <property type="entry name" value="ZF_RING_2"/>
    <property type="match status" value="1"/>
</dbReference>
<evidence type="ECO:0000256" key="4">
    <source>
        <dbReference type="ARBA" id="ARBA00008704"/>
    </source>
</evidence>
<dbReference type="GO" id="GO:0061630">
    <property type="term" value="F:ubiquitin protein ligase activity"/>
    <property type="evidence" value="ECO:0007669"/>
    <property type="project" value="UniProtKB-EC"/>
</dbReference>
<keyword evidence="17" id="KW-0576">Peroxisome</keyword>
<evidence type="ECO:0000256" key="14">
    <source>
        <dbReference type="ARBA" id="ARBA00022927"/>
    </source>
</evidence>
<dbReference type="Pfam" id="PF04757">
    <property type="entry name" value="Pex2_Pex12"/>
    <property type="match status" value="1"/>
</dbReference>
<dbReference type="EC" id="2.3.2.27" evidence="5"/>
<dbReference type="Gene3D" id="3.30.40.10">
    <property type="entry name" value="Zinc/RING finger domain, C3HC4 (zinc finger)"/>
    <property type="match status" value="1"/>
</dbReference>
<keyword evidence="15" id="KW-1133">Transmembrane helix</keyword>
<proteinExistence type="inferred from homology"/>
<keyword evidence="7" id="KW-0962">Peroxisome biogenesis</keyword>
<organism evidence="22 23">
    <name type="scientific">Lactarius akahatsu</name>
    <dbReference type="NCBI Taxonomy" id="416441"/>
    <lineage>
        <taxon>Eukaryota</taxon>
        <taxon>Fungi</taxon>
        <taxon>Dikarya</taxon>
        <taxon>Basidiomycota</taxon>
        <taxon>Agaricomycotina</taxon>
        <taxon>Agaricomycetes</taxon>
        <taxon>Russulales</taxon>
        <taxon>Russulaceae</taxon>
        <taxon>Lactarius</taxon>
    </lineage>
</organism>
<evidence type="ECO:0000256" key="2">
    <source>
        <dbReference type="ARBA" id="ARBA00004585"/>
    </source>
</evidence>
<evidence type="ECO:0000256" key="12">
    <source>
        <dbReference type="ARBA" id="ARBA00022786"/>
    </source>
</evidence>
<evidence type="ECO:0000256" key="6">
    <source>
        <dbReference type="ARBA" id="ARBA00022448"/>
    </source>
</evidence>
<evidence type="ECO:0000256" key="20">
    <source>
        <dbReference type="SAM" id="MobiDB-lite"/>
    </source>
</evidence>
<gene>
    <name evidence="22" type="ORF">EDB92DRAFT_1797622</name>
</gene>
<dbReference type="InterPro" id="IPR001841">
    <property type="entry name" value="Znf_RING"/>
</dbReference>
<evidence type="ECO:0000256" key="16">
    <source>
        <dbReference type="ARBA" id="ARBA00023136"/>
    </source>
</evidence>
<keyword evidence="6" id="KW-0813">Transport</keyword>
<evidence type="ECO:0000256" key="17">
    <source>
        <dbReference type="ARBA" id="ARBA00023140"/>
    </source>
</evidence>
<feature type="domain" description="RING-type" evidence="21">
    <location>
        <begin position="268"/>
        <end position="306"/>
    </location>
</feature>
<comment type="caution">
    <text evidence="22">The sequence shown here is derived from an EMBL/GenBank/DDBJ whole genome shotgun (WGS) entry which is preliminary data.</text>
</comment>
<evidence type="ECO:0000256" key="5">
    <source>
        <dbReference type="ARBA" id="ARBA00012483"/>
    </source>
</evidence>
<feature type="region of interest" description="Disordered" evidence="20">
    <location>
        <begin position="202"/>
        <end position="223"/>
    </location>
</feature>
<dbReference type="AlphaFoldDB" id="A0AAD4LK28"/>
<dbReference type="GO" id="GO:0016567">
    <property type="term" value="P:protein ubiquitination"/>
    <property type="evidence" value="ECO:0007669"/>
    <property type="project" value="UniProtKB-ARBA"/>
</dbReference>
<evidence type="ECO:0000256" key="3">
    <source>
        <dbReference type="ARBA" id="ARBA00004906"/>
    </source>
</evidence>
<comment type="subcellular location">
    <subcellularLocation>
        <location evidence="2">Peroxisome membrane</location>
        <topology evidence="2">Multi-pass membrane protein</topology>
    </subcellularLocation>
</comment>
<comment type="catalytic activity">
    <reaction evidence="1">
        <text>S-ubiquitinyl-[E2 ubiquitin-conjugating enzyme]-L-cysteine + [acceptor protein]-L-lysine = [E2 ubiquitin-conjugating enzyme]-L-cysteine + N(6)-ubiquitinyl-[acceptor protein]-L-lysine.</text>
        <dbReference type="EC" id="2.3.2.27"/>
    </reaction>
</comment>
<dbReference type="EMBL" id="JAKELL010000024">
    <property type="protein sequence ID" value="KAH8992109.1"/>
    <property type="molecule type" value="Genomic_DNA"/>
</dbReference>
<dbReference type="Pfam" id="PF13639">
    <property type="entry name" value="zf-RING_2"/>
    <property type="match status" value="1"/>
</dbReference>
<comment type="pathway">
    <text evidence="3">Protein modification; protein ubiquitination.</text>
</comment>
<dbReference type="Proteomes" id="UP001201163">
    <property type="component" value="Unassembled WGS sequence"/>
</dbReference>
<evidence type="ECO:0000259" key="21">
    <source>
        <dbReference type="PROSITE" id="PS50089"/>
    </source>
</evidence>
<dbReference type="InterPro" id="IPR006845">
    <property type="entry name" value="Pex_N"/>
</dbReference>
<evidence type="ECO:0000256" key="13">
    <source>
        <dbReference type="ARBA" id="ARBA00022833"/>
    </source>
</evidence>
<evidence type="ECO:0000256" key="15">
    <source>
        <dbReference type="ARBA" id="ARBA00022989"/>
    </source>
</evidence>
<dbReference type="CDD" id="cd16527">
    <property type="entry name" value="RING-HC_PEX10"/>
    <property type="match status" value="1"/>
</dbReference>
<keyword evidence="10" id="KW-0479">Metal-binding</keyword>
<comment type="similarity">
    <text evidence="4">Belongs to the pex2/pex10/pex12 family.</text>
</comment>
<name>A0AAD4LK28_9AGAM</name>
<evidence type="ECO:0000256" key="18">
    <source>
        <dbReference type="ARBA" id="ARBA00041230"/>
    </source>
</evidence>
<keyword evidence="16" id="KW-0472">Membrane</keyword>
<dbReference type="InterPro" id="IPR013083">
    <property type="entry name" value="Znf_RING/FYVE/PHD"/>
</dbReference>
<dbReference type="GO" id="GO:0016562">
    <property type="term" value="P:protein import into peroxisome matrix, receptor recycling"/>
    <property type="evidence" value="ECO:0007669"/>
    <property type="project" value="UniProtKB-ARBA"/>
</dbReference>
<keyword evidence="12" id="KW-0833">Ubl conjugation pathway</keyword>
<evidence type="ECO:0000313" key="23">
    <source>
        <dbReference type="Proteomes" id="UP001201163"/>
    </source>
</evidence>
<dbReference type="PANTHER" id="PTHR23350:SF0">
    <property type="entry name" value="PEROXISOME BIOGENESIS FACTOR 10"/>
    <property type="match status" value="1"/>
</dbReference>
<evidence type="ECO:0000256" key="10">
    <source>
        <dbReference type="ARBA" id="ARBA00022723"/>
    </source>
</evidence>